<dbReference type="InterPro" id="IPR013786">
    <property type="entry name" value="AcylCoA_DH/ox_N"/>
</dbReference>
<dbReference type="SUPFAM" id="SSF47203">
    <property type="entry name" value="Acyl-CoA dehydrogenase C-terminal domain-like"/>
    <property type="match status" value="1"/>
</dbReference>
<dbReference type="EMBL" id="SSSM01000003">
    <property type="protein sequence ID" value="THG31865.1"/>
    <property type="molecule type" value="Genomic_DNA"/>
</dbReference>
<evidence type="ECO:0000313" key="4">
    <source>
        <dbReference type="EMBL" id="THG31865.1"/>
    </source>
</evidence>
<keyword evidence="5" id="KW-1185">Reference proteome</keyword>
<dbReference type="InterPro" id="IPR046373">
    <property type="entry name" value="Acyl-CoA_Oxase/DH_mid-dom_sf"/>
</dbReference>
<dbReference type="Pfam" id="PF02771">
    <property type="entry name" value="Acyl-CoA_dh_N"/>
    <property type="match status" value="1"/>
</dbReference>
<dbReference type="Gene3D" id="2.40.110.10">
    <property type="entry name" value="Butyryl-CoA Dehydrogenase, subunit A, domain 2"/>
    <property type="match status" value="1"/>
</dbReference>
<dbReference type="AlphaFoldDB" id="A0A4S4FQH5"/>
<proteinExistence type="predicted"/>
<protein>
    <submittedName>
        <fullName evidence="4">Acyl-CoA dehydrogenase</fullName>
    </submittedName>
</protein>
<dbReference type="InterPro" id="IPR036250">
    <property type="entry name" value="AcylCo_DH-like_C"/>
</dbReference>
<comment type="caution">
    <text evidence="4">The sequence shown here is derived from an EMBL/GenBank/DDBJ whole genome shotgun (WGS) entry which is preliminary data.</text>
</comment>
<dbReference type="PANTHER" id="PTHR43884">
    <property type="entry name" value="ACYL-COA DEHYDROGENASE"/>
    <property type="match status" value="1"/>
</dbReference>
<dbReference type="GO" id="GO:0008470">
    <property type="term" value="F:3-methylbutanoyl-CoA dehydrogenase activity"/>
    <property type="evidence" value="ECO:0007669"/>
    <property type="project" value="TreeGrafter"/>
</dbReference>
<evidence type="ECO:0000259" key="3">
    <source>
        <dbReference type="Pfam" id="PF08028"/>
    </source>
</evidence>
<dbReference type="InterPro" id="IPR037069">
    <property type="entry name" value="AcylCoA_DH/ox_N_sf"/>
</dbReference>
<accession>A0A4S4FQH5</accession>
<dbReference type="Gene3D" id="1.20.140.10">
    <property type="entry name" value="Butyryl-CoA Dehydrogenase, subunit A, domain 3"/>
    <property type="match status" value="1"/>
</dbReference>
<dbReference type="Gene3D" id="1.10.540.10">
    <property type="entry name" value="Acyl-CoA dehydrogenase/oxidase, N-terminal domain"/>
    <property type="match status" value="1"/>
</dbReference>
<gene>
    <name evidence="4" type="ORF">E6C64_07415</name>
</gene>
<reference evidence="4 5" key="1">
    <citation type="submission" date="2019-04" db="EMBL/GenBank/DDBJ databases">
        <authorList>
            <person name="Jiang L."/>
        </authorList>
    </citation>
    <scope>NUCLEOTIDE SEQUENCE [LARGE SCALE GENOMIC DNA]</scope>
    <source>
        <strain evidence="4 5">YIM 131853</strain>
    </source>
</reference>
<dbReference type="Pfam" id="PF08028">
    <property type="entry name" value="Acyl-CoA_dh_2"/>
    <property type="match status" value="1"/>
</dbReference>
<dbReference type="InterPro" id="IPR009100">
    <property type="entry name" value="AcylCoA_DH/oxidase_NM_dom_sf"/>
</dbReference>
<keyword evidence="1" id="KW-0560">Oxidoreductase</keyword>
<dbReference type="InterPro" id="IPR013107">
    <property type="entry name" value="Acyl-CoA_DH_C"/>
</dbReference>
<dbReference type="PANTHER" id="PTHR43884:SF12">
    <property type="entry name" value="ISOVALERYL-COA DEHYDROGENASE, MITOCHONDRIAL-RELATED"/>
    <property type="match status" value="1"/>
</dbReference>
<sequence length="482" mass="51661">MGRLSASLGDAPGEGCRSGICVQATRRYGGATGGVGVAFAEWLEHVWGAPPPAGFELGVVRRGDEPARRSRRVSPHDSSRGRRPIVFRTVIRSEAEAAAAAESLAARFREDAAARDAANANPDAEVAAIREAGLLAIHIPIELGGAGLDWPTVMRVIRPILRADASIGHVLAYHYVHSWRSLLNDQDARARALLADTVTHQWFWGGAGNPRDEGLVLTPDGDGYRVSGRKFFATGSSVADRITASGAVAGTEDKLAIVIDGRATGVTHHLDWSSIGQRLSASGSVSFDDVFVPAEHVLGPSDQDGEGYRPYASLSILFFQLLLSHLHVGIAEGALDEAIYYLKTATRPWATSGVSSAVEDPYLLEIAGELIAQTRASDALVERATDRAAAAVARGWALTDDERGELAVEITAAKVASTRMVLDVTTKAFELTGARATSTRLGFDRFWRNARTITLHDPVVYKARELGEWALQGRHATPSRYS</sequence>
<feature type="domain" description="Acyl-CoA dehydrogenase C-terminal" evidence="3">
    <location>
        <begin position="323"/>
        <end position="457"/>
    </location>
</feature>
<dbReference type="GO" id="GO:0006552">
    <property type="term" value="P:L-leucine catabolic process"/>
    <property type="evidence" value="ECO:0007669"/>
    <property type="project" value="TreeGrafter"/>
</dbReference>
<name>A0A4S4FQH5_9MICO</name>
<dbReference type="Proteomes" id="UP000309133">
    <property type="component" value="Unassembled WGS sequence"/>
</dbReference>
<dbReference type="SUPFAM" id="SSF56645">
    <property type="entry name" value="Acyl-CoA dehydrogenase NM domain-like"/>
    <property type="match status" value="1"/>
</dbReference>
<feature type="domain" description="Acyl-CoA dehydrogenase/oxidase N-terminal" evidence="2">
    <location>
        <begin position="98"/>
        <end position="174"/>
    </location>
</feature>
<evidence type="ECO:0000256" key="1">
    <source>
        <dbReference type="ARBA" id="ARBA00023002"/>
    </source>
</evidence>
<dbReference type="GO" id="GO:0050660">
    <property type="term" value="F:flavin adenine dinucleotide binding"/>
    <property type="evidence" value="ECO:0007669"/>
    <property type="project" value="InterPro"/>
</dbReference>
<evidence type="ECO:0000259" key="2">
    <source>
        <dbReference type="Pfam" id="PF02771"/>
    </source>
</evidence>
<organism evidence="4 5">
    <name type="scientific">Naasia lichenicola</name>
    <dbReference type="NCBI Taxonomy" id="2565933"/>
    <lineage>
        <taxon>Bacteria</taxon>
        <taxon>Bacillati</taxon>
        <taxon>Actinomycetota</taxon>
        <taxon>Actinomycetes</taxon>
        <taxon>Micrococcales</taxon>
        <taxon>Microbacteriaceae</taxon>
        <taxon>Naasia</taxon>
    </lineage>
</organism>
<dbReference type="OrthoDB" id="571684at2"/>
<evidence type="ECO:0000313" key="5">
    <source>
        <dbReference type="Proteomes" id="UP000309133"/>
    </source>
</evidence>